<organism evidence="3 4">
    <name type="scientific">Rasamsonia emersonii (strain ATCC 16479 / CBS 393.64 / IMI 116815)</name>
    <dbReference type="NCBI Taxonomy" id="1408163"/>
    <lineage>
        <taxon>Eukaryota</taxon>
        <taxon>Fungi</taxon>
        <taxon>Dikarya</taxon>
        <taxon>Ascomycota</taxon>
        <taxon>Pezizomycotina</taxon>
        <taxon>Eurotiomycetes</taxon>
        <taxon>Eurotiomycetidae</taxon>
        <taxon>Eurotiales</taxon>
        <taxon>Trichocomaceae</taxon>
        <taxon>Rasamsonia</taxon>
    </lineage>
</organism>
<dbReference type="GeneID" id="25316382"/>
<dbReference type="Pfam" id="PF20976">
    <property type="entry name" value="Pop8"/>
    <property type="match status" value="1"/>
</dbReference>
<dbReference type="RefSeq" id="XP_013328481.1">
    <property type="nucleotide sequence ID" value="XM_013473027.1"/>
</dbReference>
<dbReference type="Proteomes" id="UP000053958">
    <property type="component" value="Unassembled WGS sequence"/>
</dbReference>
<evidence type="ECO:0000259" key="2">
    <source>
        <dbReference type="Pfam" id="PF20976"/>
    </source>
</evidence>
<comment type="caution">
    <text evidence="3">The sequence shown here is derived from an EMBL/GenBank/DDBJ whole genome shotgun (WGS) entry which is preliminary data.</text>
</comment>
<dbReference type="GO" id="GO:0005655">
    <property type="term" value="C:nucleolar ribonuclease P complex"/>
    <property type="evidence" value="ECO:0007669"/>
    <property type="project" value="InterPro"/>
</dbReference>
<feature type="region of interest" description="Disordered" evidence="1">
    <location>
        <begin position="1"/>
        <end position="45"/>
    </location>
</feature>
<dbReference type="EMBL" id="LASV01000164">
    <property type="protein sequence ID" value="KKA21869.1"/>
    <property type="molecule type" value="Genomic_DNA"/>
</dbReference>
<accession>A0A0F4YUF5</accession>
<dbReference type="GO" id="GO:0000172">
    <property type="term" value="C:ribonuclease MRP complex"/>
    <property type="evidence" value="ECO:0007669"/>
    <property type="project" value="InterPro"/>
</dbReference>
<dbReference type="AlphaFoldDB" id="A0A0F4YUF5"/>
<protein>
    <recommendedName>
        <fullName evidence="2">Ribonucleases P/MRP subunit Pop8-like domain-containing protein</fullName>
    </recommendedName>
</protein>
<dbReference type="PANTHER" id="PTHR28173">
    <property type="entry name" value="RIBONUCLEASES P/MRP PROTEIN SUBUNIT POP8"/>
    <property type="match status" value="1"/>
</dbReference>
<gene>
    <name evidence="3" type="ORF">T310_4033</name>
</gene>
<sequence>MAEAMMDESQSQHQQKQQAQTQTQTQPPSTKRKAESSDHRDRSNVIHFTSRNPLWTYLKLQLITHPLSLSAATLDAVTARTYLTSALSQFLGLTGTAIPIDILKIEKARRGDVFMWIRVPREDVAAVVSALSSWIGGSTSTSTTSSTSSAGIGVGDGGNVAWRVCAKGNFLGALVHGSGIGLTTGPRAQGLADFEKEKVTLRWSRCHGTRQESADQSKLCM</sequence>
<feature type="domain" description="Ribonucleases P/MRP subunit Pop8-like" evidence="2">
    <location>
        <begin position="55"/>
        <end position="134"/>
    </location>
</feature>
<keyword evidence="4" id="KW-1185">Reference proteome</keyword>
<evidence type="ECO:0000313" key="4">
    <source>
        <dbReference type="Proteomes" id="UP000053958"/>
    </source>
</evidence>
<feature type="compositionally biased region" description="Low complexity" evidence="1">
    <location>
        <begin position="11"/>
        <end position="29"/>
    </location>
</feature>
<dbReference type="InterPro" id="IPR020347">
    <property type="entry name" value="Pop8"/>
</dbReference>
<proteinExistence type="predicted"/>
<name>A0A0F4YUF5_RASE3</name>
<dbReference type="PANTHER" id="PTHR28173:SF1">
    <property type="entry name" value="RIBONUCLEASES P_MRP PROTEIN SUBUNIT POP8"/>
    <property type="match status" value="1"/>
</dbReference>
<dbReference type="InterPro" id="IPR049128">
    <property type="entry name" value="Pop8-like_dom"/>
</dbReference>
<evidence type="ECO:0000313" key="3">
    <source>
        <dbReference type="EMBL" id="KKA21869.1"/>
    </source>
</evidence>
<dbReference type="GO" id="GO:0008033">
    <property type="term" value="P:tRNA processing"/>
    <property type="evidence" value="ECO:0007669"/>
    <property type="project" value="InterPro"/>
</dbReference>
<dbReference type="GO" id="GO:0004526">
    <property type="term" value="F:ribonuclease P activity"/>
    <property type="evidence" value="ECO:0007669"/>
    <property type="project" value="TreeGrafter"/>
</dbReference>
<dbReference type="STRING" id="1408163.A0A0F4YUF5"/>
<dbReference type="OrthoDB" id="5530243at2759"/>
<evidence type="ECO:0000256" key="1">
    <source>
        <dbReference type="SAM" id="MobiDB-lite"/>
    </source>
</evidence>
<dbReference type="GO" id="GO:0034965">
    <property type="term" value="P:intronic box C/D snoRNA processing"/>
    <property type="evidence" value="ECO:0007669"/>
    <property type="project" value="TreeGrafter"/>
</dbReference>
<dbReference type="GO" id="GO:0000171">
    <property type="term" value="F:ribonuclease MRP activity"/>
    <property type="evidence" value="ECO:0007669"/>
    <property type="project" value="TreeGrafter"/>
</dbReference>
<feature type="compositionally biased region" description="Basic and acidic residues" evidence="1">
    <location>
        <begin position="32"/>
        <end position="44"/>
    </location>
</feature>
<dbReference type="GO" id="GO:0000294">
    <property type="term" value="P:nuclear-transcribed mRNA catabolic process, RNase MRP-dependent"/>
    <property type="evidence" value="ECO:0007669"/>
    <property type="project" value="TreeGrafter"/>
</dbReference>
<reference evidence="3 4" key="1">
    <citation type="submission" date="2015-04" db="EMBL/GenBank/DDBJ databases">
        <authorList>
            <person name="Heijne W.H."/>
            <person name="Fedorova N.D."/>
            <person name="Nierman W.C."/>
            <person name="Vollebregt A.W."/>
            <person name="Zhao Z."/>
            <person name="Wu L."/>
            <person name="Kumar M."/>
            <person name="Stam H."/>
            <person name="van den Berg M.A."/>
            <person name="Pel H.J."/>
        </authorList>
    </citation>
    <scope>NUCLEOTIDE SEQUENCE [LARGE SCALE GENOMIC DNA]</scope>
    <source>
        <strain evidence="3 4">CBS 393.64</strain>
    </source>
</reference>